<dbReference type="PANTHER" id="PTHR46060">
    <property type="entry name" value="MARINER MOS1 TRANSPOSASE-LIKE PROTEIN"/>
    <property type="match status" value="1"/>
</dbReference>
<evidence type="ECO:0008006" key="3">
    <source>
        <dbReference type="Google" id="ProtNLM"/>
    </source>
</evidence>
<dbReference type="EMBL" id="JAACXV010018716">
    <property type="protein sequence ID" value="KAF7263943.1"/>
    <property type="molecule type" value="Genomic_DNA"/>
</dbReference>
<dbReference type="Proteomes" id="UP000625711">
    <property type="component" value="Unassembled WGS sequence"/>
</dbReference>
<proteinExistence type="predicted"/>
<accession>A0A834HMB2</accession>
<gene>
    <name evidence="1" type="ORF">GWI33_000881</name>
</gene>
<organism evidence="1 2">
    <name type="scientific">Rhynchophorus ferrugineus</name>
    <name type="common">Red palm weevil</name>
    <name type="synonym">Curculio ferrugineus</name>
    <dbReference type="NCBI Taxonomy" id="354439"/>
    <lineage>
        <taxon>Eukaryota</taxon>
        <taxon>Metazoa</taxon>
        <taxon>Ecdysozoa</taxon>
        <taxon>Arthropoda</taxon>
        <taxon>Hexapoda</taxon>
        <taxon>Insecta</taxon>
        <taxon>Pterygota</taxon>
        <taxon>Neoptera</taxon>
        <taxon>Endopterygota</taxon>
        <taxon>Coleoptera</taxon>
        <taxon>Polyphaga</taxon>
        <taxon>Cucujiformia</taxon>
        <taxon>Curculionidae</taxon>
        <taxon>Dryophthorinae</taxon>
        <taxon>Rhynchophorus</taxon>
    </lineage>
</organism>
<sequence>MNQKQFHSAPSETTIKRWFTDFKRRRRETNNVERCGRPNQVVKPENIKKIFKMLLNDRKVKLRELVNMVKISKERDGFILLEHLTMRSLLTKNMLMILNSVLPCSNVTNGIFASICDSRQNIDPSLHSGIKTKRSSFEWTATDERPISR</sequence>
<dbReference type="OrthoDB" id="8189826at2759"/>
<dbReference type="PANTHER" id="PTHR46060:SF1">
    <property type="entry name" value="MARINER MOS1 TRANSPOSASE-LIKE PROTEIN"/>
    <property type="match status" value="1"/>
</dbReference>
<dbReference type="InterPro" id="IPR052709">
    <property type="entry name" value="Transposase-MT_Hybrid"/>
</dbReference>
<name>A0A834HMB2_RHYFE</name>
<protein>
    <recommendedName>
        <fullName evidence="3">DUF4817 domain-containing protein</fullName>
    </recommendedName>
</protein>
<dbReference type="AlphaFoldDB" id="A0A834HMB2"/>
<reference evidence="1" key="1">
    <citation type="submission" date="2020-08" db="EMBL/GenBank/DDBJ databases">
        <title>Genome sequencing and assembly of the red palm weevil Rhynchophorus ferrugineus.</title>
        <authorList>
            <person name="Dias G.B."/>
            <person name="Bergman C.M."/>
            <person name="Manee M."/>
        </authorList>
    </citation>
    <scope>NUCLEOTIDE SEQUENCE</scope>
    <source>
        <strain evidence="1">AA-2017</strain>
        <tissue evidence="1">Whole larva</tissue>
    </source>
</reference>
<comment type="caution">
    <text evidence="1">The sequence shown here is derived from an EMBL/GenBank/DDBJ whole genome shotgun (WGS) entry which is preliminary data.</text>
</comment>
<evidence type="ECO:0000313" key="2">
    <source>
        <dbReference type="Proteomes" id="UP000625711"/>
    </source>
</evidence>
<keyword evidence="2" id="KW-1185">Reference proteome</keyword>
<evidence type="ECO:0000313" key="1">
    <source>
        <dbReference type="EMBL" id="KAF7263943.1"/>
    </source>
</evidence>